<dbReference type="GO" id="GO:0005634">
    <property type="term" value="C:nucleus"/>
    <property type="evidence" value="ECO:0007669"/>
    <property type="project" value="UniProtKB-SubCell"/>
</dbReference>
<protein>
    <recommendedName>
        <fullName evidence="4">Proteasome subunit beta</fullName>
    </recommendedName>
</protein>
<sequence>MKARKWTQFLTWSSDPSARGILVWLSSIGFEGNLEVIGRLGSSRMSGRDSKLLTPSPLCLVLPSIHTLTFLPERKLGDENRGRPGYPYVTGTSVLGIKYKDGVLIAADTAASYGSTVRYKSVERLKACGKHCLIGASGEISDFQQILQYVDKLILNDYMWDDGNNLSPKDIHNYLTRIMYNKRNNFDPLWNTLVLGGVKNGEKYLGVVTMIGVQYVDNHVASGFGNHLARPIFRDEWHENLTLEEGIQLLEKALTVLFYRDRSAINKVQVANITEAGINISEPYALKTNWDYNAFKNPTVGAEGSW</sequence>
<evidence type="ECO:0000256" key="4">
    <source>
        <dbReference type="RuleBase" id="RU004203"/>
    </source>
</evidence>
<keyword evidence="6" id="KW-1185">Reference proteome</keyword>
<dbReference type="InterPro" id="IPR001353">
    <property type="entry name" value="Proteasome_sua/b"/>
</dbReference>
<comment type="subunit">
    <text evidence="4">Component of the proteasome complex.</text>
</comment>
<dbReference type="Pfam" id="PF00227">
    <property type="entry name" value="Proteasome"/>
    <property type="match status" value="1"/>
</dbReference>
<dbReference type="InterPro" id="IPR016050">
    <property type="entry name" value="Proteasome_bsu_CS"/>
</dbReference>
<dbReference type="Proteomes" id="UP000077202">
    <property type="component" value="Unassembled WGS sequence"/>
</dbReference>
<dbReference type="PANTHER" id="PTHR32194:SF6">
    <property type="entry name" value="PROTEASOME SUBUNIT BETA"/>
    <property type="match status" value="1"/>
</dbReference>
<dbReference type="GO" id="GO:0005839">
    <property type="term" value="C:proteasome core complex"/>
    <property type="evidence" value="ECO:0007669"/>
    <property type="project" value="InterPro"/>
</dbReference>
<keyword evidence="3 4" id="KW-0539">Nucleus</keyword>
<comment type="caution">
    <text evidence="5">The sequence shown here is derived from an EMBL/GenBank/DDBJ whole genome shotgun (WGS) entry which is preliminary data.</text>
</comment>
<dbReference type="GO" id="GO:0051603">
    <property type="term" value="P:proteolysis involved in protein catabolic process"/>
    <property type="evidence" value="ECO:0007669"/>
    <property type="project" value="InterPro"/>
</dbReference>
<dbReference type="CDD" id="cd03760">
    <property type="entry name" value="proteasome_beta_type_4"/>
    <property type="match status" value="1"/>
</dbReference>
<evidence type="ECO:0000256" key="1">
    <source>
        <dbReference type="ARBA" id="ARBA00022490"/>
    </source>
</evidence>
<evidence type="ECO:0000256" key="2">
    <source>
        <dbReference type="ARBA" id="ARBA00022942"/>
    </source>
</evidence>
<dbReference type="InterPro" id="IPR029055">
    <property type="entry name" value="Ntn_hydrolases_N"/>
</dbReference>
<dbReference type="SUPFAM" id="SSF56235">
    <property type="entry name" value="N-terminal nucleophile aminohydrolases (Ntn hydrolases)"/>
    <property type="match status" value="1"/>
</dbReference>
<dbReference type="Gene3D" id="3.60.20.10">
    <property type="entry name" value="Glutamine Phosphoribosylpyrophosphate, subunit 1, domain 1"/>
    <property type="match status" value="1"/>
</dbReference>
<keyword evidence="2 4" id="KW-0647">Proteasome</keyword>
<comment type="similarity">
    <text evidence="4">Belongs to the peptidase T1B family.</text>
</comment>
<comment type="function">
    <text evidence="4">Component of the proteasome, a multicatalytic proteinase complex which is characterized by its ability to cleave peptides with Arg, Phe, Tyr, Leu, and Glu adjacent to the leaving group at neutral or slightly basic pH. The proteasome has an ATP-dependent proteolytic activity.</text>
</comment>
<name>A0A176VZG3_MARPO</name>
<gene>
    <name evidence="5" type="ORF">AXG93_3457s1260</name>
</gene>
<dbReference type="GO" id="GO:0005737">
    <property type="term" value="C:cytoplasm"/>
    <property type="evidence" value="ECO:0007669"/>
    <property type="project" value="UniProtKB-SubCell"/>
</dbReference>
<evidence type="ECO:0000313" key="5">
    <source>
        <dbReference type="EMBL" id="OAE26199.1"/>
    </source>
</evidence>
<dbReference type="AlphaFoldDB" id="A0A176VZG3"/>
<evidence type="ECO:0000313" key="6">
    <source>
        <dbReference type="Proteomes" id="UP000077202"/>
    </source>
</evidence>
<keyword evidence="1 4" id="KW-0963">Cytoplasm</keyword>
<dbReference type="InterPro" id="IPR016295">
    <property type="entry name" value="Proteasome_beta4"/>
</dbReference>
<evidence type="ECO:0000256" key="3">
    <source>
        <dbReference type="ARBA" id="ARBA00023242"/>
    </source>
</evidence>
<organism evidence="5 6">
    <name type="scientific">Marchantia polymorpha subsp. ruderalis</name>
    <dbReference type="NCBI Taxonomy" id="1480154"/>
    <lineage>
        <taxon>Eukaryota</taxon>
        <taxon>Viridiplantae</taxon>
        <taxon>Streptophyta</taxon>
        <taxon>Embryophyta</taxon>
        <taxon>Marchantiophyta</taxon>
        <taxon>Marchantiopsida</taxon>
        <taxon>Marchantiidae</taxon>
        <taxon>Marchantiales</taxon>
        <taxon>Marchantiaceae</taxon>
        <taxon>Marchantia</taxon>
    </lineage>
</organism>
<dbReference type="InterPro" id="IPR023333">
    <property type="entry name" value="Proteasome_suB-type"/>
</dbReference>
<accession>A0A176VZG3</accession>
<comment type="subcellular location">
    <subcellularLocation>
        <location evidence="4">Cytoplasm</location>
    </subcellularLocation>
    <subcellularLocation>
        <location evidence="4">Nucleus</location>
    </subcellularLocation>
</comment>
<proteinExistence type="inferred from homology"/>
<dbReference type="EMBL" id="LVLJ01002210">
    <property type="protein sequence ID" value="OAE26199.1"/>
    <property type="molecule type" value="Genomic_DNA"/>
</dbReference>
<dbReference type="PROSITE" id="PS51476">
    <property type="entry name" value="PROTEASOME_BETA_2"/>
    <property type="match status" value="1"/>
</dbReference>
<reference evidence="5" key="1">
    <citation type="submission" date="2016-03" db="EMBL/GenBank/DDBJ databases">
        <title>Mechanisms controlling the formation of the plant cell surface in tip-growing cells are functionally conserved among land plants.</title>
        <authorList>
            <person name="Honkanen S."/>
            <person name="Jones V.A."/>
            <person name="Morieri G."/>
            <person name="Champion C."/>
            <person name="Hetherington A.J."/>
            <person name="Kelly S."/>
            <person name="Saint-Marcoux D."/>
            <person name="Proust H."/>
            <person name="Prescott H."/>
            <person name="Dolan L."/>
        </authorList>
    </citation>
    <scope>NUCLEOTIDE SEQUENCE [LARGE SCALE GENOMIC DNA]</scope>
    <source>
        <tissue evidence="5">Whole gametophyte</tissue>
    </source>
</reference>
<dbReference type="PANTHER" id="PTHR32194">
    <property type="entry name" value="METALLOPROTEASE TLDD"/>
    <property type="match status" value="1"/>
</dbReference>
<dbReference type="PROSITE" id="PS00854">
    <property type="entry name" value="PROTEASOME_BETA_1"/>
    <property type="match status" value="1"/>
</dbReference>